<dbReference type="Proteomes" id="UP000243468">
    <property type="component" value="Unassembled WGS sequence"/>
</dbReference>
<dbReference type="InterPro" id="IPR046494">
    <property type="entry name" value="DUF6587"/>
</dbReference>
<name>A0A1G6HY99_9GAMM</name>
<dbReference type="EMBL" id="FMYO01000002">
    <property type="protein sequence ID" value="SDB99201.1"/>
    <property type="molecule type" value="Genomic_DNA"/>
</dbReference>
<dbReference type="STRING" id="1226327.SAMN05421732_102265"/>
<gene>
    <name evidence="1" type="ORF">SAMN05421732_102265</name>
</gene>
<dbReference type="RefSeq" id="WP_092819198.1">
    <property type="nucleotide sequence ID" value="NZ_BAABKJ010000001.1"/>
</dbReference>
<dbReference type="AlphaFoldDB" id="A0A1G6HY99"/>
<dbReference type="Pfam" id="PF20228">
    <property type="entry name" value="DUF6587"/>
    <property type="match status" value="1"/>
</dbReference>
<accession>A0A1G6HY99</accession>
<dbReference type="OrthoDB" id="6711925at2"/>
<keyword evidence="2" id="KW-1185">Reference proteome</keyword>
<sequence>MIEILIVAALVLWSAVVVFKKVFSRTSNSVFTALSQYCAKQGWTALAKWLKPAMVSGCGGSCGCAANEEQVPKKPEVQAVKWK</sequence>
<evidence type="ECO:0000313" key="1">
    <source>
        <dbReference type="EMBL" id="SDB99201.1"/>
    </source>
</evidence>
<proteinExistence type="predicted"/>
<reference evidence="2" key="1">
    <citation type="submission" date="2016-09" db="EMBL/GenBank/DDBJ databases">
        <authorList>
            <person name="Varghese N."/>
            <person name="Submissions S."/>
        </authorList>
    </citation>
    <scope>NUCLEOTIDE SEQUENCE [LARGE SCALE GENOMIC DNA]</scope>
    <source>
        <strain evidence="2">ANC 4667</strain>
    </source>
</reference>
<evidence type="ECO:0000313" key="2">
    <source>
        <dbReference type="Proteomes" id="UP000243468"/>
    </source>
</evidence>
<organism evidence="1 2">
    <name type="scientific">Acinetobacter kookii</name>
    <dbReference type="NCBI Taxonomy" id="1226327"/>
    <lineage>
        <taxon>Bacteria</taxon>
        <taxon>Pseudomonadati</taxon>
        <taxon>Pseudomonadota</taxon>
        <taxon>Gammaproteobacteria</taxon>
        <taxon>Moraxellales</taxon>
        <taxon>Moraxellaceae</taxon>
        <taxon>Acinetobacter</taxon>
    </lineage>
</organism>
<protein>
    <submittedName>
        <fullName evidence="1">Uncharacterized protein</fullName>
    </submittedName>
</protein>